<dbReference type="OrthoDB" id="6910208at2"/>
<protein>
    <submittedName>
        <fullName evidence="1">Uncharacterized protein</fullName>
    </submittedName>
</protein>
<dbReference type="EMBL" id="FOQL01000004">
    <property type="protein sequence ID" value="SFI93812.1"/>
    <property type="molecule type" value="Genomic_DNA"/>
</dbReference>
<sequence length="77" mass="8556">MFDLRSLLAPRRPMRTFALLNAQGICTALRQSAQAPQGSGWVEVQHSCLSWLGQQLPNDARTIQFTPHPRAQQTLAA</sequence>
<dbReference type="AlphaFoldDB" id="A0A1I3MA76"/>
<name>A0A1I3MA76_9PSED</name>
<gene>
    <name evidence="1" type="ORF">SAMN05216206_3215</name>
</gene>
<keyword evidence="2" id="KW-1185">Reference proteome</keyword>
<evidence type="ECO:0000313" key="1">
    <source>
        <dbReference type="EMBL" id="SFI93812.1"/>
    </source>
</evidence>
<dbReference type="RefSeq" id="WP_090243688.1">
    <property type="nucleotide sequence ID" value="NZ_FOQL01000004.1"/>
</dbReference>
<reference evidence="2" key="1">
    <citation type="submission" date="2016-10" db="EMBL/GenBank/DDBJ databases">
        <authorList>
            <person name="Varghese N."/>
            <person name="Submissions S."/>
        </authorList>
    </citation>
    <scope>NUCLEOTIDE SEQUENCE [LARGE SCALE GENOMIC DNA]</scope>
    <source>
        <strain evidence="2">LMG 24016</strain>
    </source>
</reference>
<evidence type="ECO:0000313" key="2">
    <source>
        <dbReference type="Proteomes" id="UP000243606"/>
    </source>
</evidence>
<accession>A0A1I3MA76</accession>
<organism evidence="1 2">
    <name type="scientific">Pseudomonas guineae</name>
    <dbReference type="NCBI Taxonomy" id="425504"/>
    <lineage>
        <taxon>Bacteria</taxon>
        <taxon>Pseudomonadati</taxon>
        <taxon>Pseudomonadota</taxon>
        <taxon>Gammaproteobacteria</taxon>
        <taxon>Pseudomonadales</taxon>
        <taxon>Pseudomonadaceae</taxon>
        <taxon>Pseudomonas</taxon>
    </lineage>
</organism>
<dbReference type="Proteomes" id="UP000243606">
    <property type="component" value="Unassembled WGS sequence"/>
</dbReference>
<proteinExistence type="predicted"/>